<dbReference type="AlphaFoldDB" id="A0A6I2NGH9"/>
<protein>
    <submittedName>
        <fullName evidence="1">Uncharacterized protein</fullName>
    </submittedName>
</protein>
<dbReference type="Proteomes" id="UP000471216">
    <property type="component" value="Unassembled WGS sequence"/>
</dbReference>
<dbReference type="EMBL" id="WKMW01000023">
    <property type="protein sequence ID" value="MRY86332.1"/>
    <property type="molecule type" value="Genomic_DNA"/>
</dbReference>
<name>A0A6I2NGH9_PARDI</name>
<evidence type="ECO:0000313" key="4">
    <source>
        <dbReference type="EMBL" id="MRZ08691.1"/>
    </source>
</evidence>
<evidence type="ECO:0000313" key="3">
    <source>
        <dbReference type="EMBL" id="MRZ08230.1"/>
    </source>
</evidence>
<reference evidence="5 6" key="1">
    <citation type="journal article" date="2019" name="Nat. Med.">
        <title>A library of human gut bacterial isolates paired with longitudinal multiomics data enables mechanistic microbiome research.</title>
        <authorList>
            <person name="Poyet M."/>
            <person name="Groussin M."/>
            <person name="Gibbons S.M."/>
            <person name="Avila-Pacheco J."/>
            <person name="Jiang X."/>
            <person name="Kearney S.M."/>
            <person name="Perrotta A.R."/>
            <person name="Berdy B."/>
            <person name="Zhao S."/>
            <person name="Lieberman T.D."/>
            <person name="Swanson P.K."/>
            <person name="Smith M."/>
            <person name="Roesemann S."/>
            <person name="Alexander J.E."/>
            <person name="Rich S.A."/>
            <person name="Livny J."/>
            <person name="Vlamakis H."/>
            <person name="Clish C."/>
            <person name="Bullock K."/>
            <person name="Deik A."/>
            <person name="Scott J."/>
            <person name="Pierce K.A."/>
            <person name="Xavier R.J."/>
            <person name="Alm E.J."/>
        </authorList>
    </citation>
    <scope>NUCLEOTIDE SEQUENCE [LARGE SCALE GENOMIC DNA]</scope>
    <source>
        <strain evidence="3 6">BIOML-A10</strain>
        <strain evidence="1 5">BIOML-A11</strain>
    </source>
</reference>
<dbReference type="Proteomes" id="UP000450599">
    <property type="component" value="Unassembled WGS sequence"/>
</dbReference>
<dbReference type="EMBL" id="WKMW01000031">
    <property type="protein sequence ID" value="MRY86799.1"/>
    <property type="molecule type" value="Genomic_DNA"/>
</dbReference>
<evidence type="ECO:0000313" key="6">
    <source>
        <dbReference type="Proteomes" id="UP000471216"/>
    </source>
</evidence>
<feature type="non-terminal residue" evidence="1">
    <location>
        <position position="24"/>
    </location>
</feature>
<dbReference type="EMBL" id="WKMX01000028">
    <property type="protein sequence ID" value="MRZ08691.1"/>
    <property type="molecule type" value="Genomic_DNA"/>
</dbReference>
<gene>
    <name evidence="3" type="ORF">GKD54_18890</name>
    <name evidence="4" type="ORF">GKD54_21315</name>
    <name evidence="1" type="ORF">GKD58_19130</name>
    <name evidence="2" type="ORF">GKD58_21565</name>
</gene>
<accession>A0A6I2NGH9</accession>
<evidence type="ECO:0000313" key="5">
    <source>
        <dbReference type="Proteomes" id="UP000450599"/>
    </source>
</evidence>
<evidence type="ECO:0000313" key="1">
    <source>
        <dbReference type="EMBL" id="MRY86332.1"/>
    </source>
</evidence>
<comment type="caution">
    <text evidence="1">The sequence shown here is derived from an EMBL/GenBank/DDBJ whole genome shotgun (WGS) entry which is preliminary data.</text>
</comment>
<sequence>MKACFMGLGYIGLPTAIIAAKHGV</sequence>
<organism evidence="1 5">
    <name type="scientific">Parabacteroides distasonis</name>
    <dbReference type="NCBI Taxonomy" id="823"/>
    <lineage>
        <taxon>Bacteria</taxon>
        <taxon>Pseudomonadati</taxon>
        <taxon>Bacteroidota</taxon>
        <taxon>Bacteroidia</taxon>
        <taxon>Bacteroidales</taxon>
        <taxon>Tannerellaceae</taxon>
        <taxon>Parabacteroides</taxon>
    </lineage>
</organism>
<evidence type="ECO:0000313" key="2">
    <source>
        <dbReference type="EMBL" id="MRY86799.1"/>
    </source>
</evidence>
<proteinExistence type="predicted"/>
<dbReference type="EMBL" id="WKMX01000021">
    <property type="protein sequence ID" value="MRZ08230.1"/>
    <property type="molecule type" value="Genomic_DNA"/>
</dbReference>